<feature type="domain" description="Thioredoxin" evidence="1">
    <location>
        <begin position="32"/>
        <end position="150"/>
    </location>
</feature>
<dbReference type="PANTHER" id="PTHR42852:SF17">
    <property type="entry name" value="THIOREDOXIN-LIKE PROTEIN HI_1115"/>
    <property type="match status" value="1"/>
</dbReference>
<dbReference type="RefSeq" id="WP_253899365.1">
    <property type="nucleotide sequence ID" value="NZ_CALSBS010000054.1"/>
</dbReference>
<dbReference type="InterPro" id="IPR013766">
    <property type="entry name" value="Thioredoxin_domain"/>
</dbReference>
<gene>
    <name evidence="2" type="ORF">FBBNIHIM_25695</name>
</gene>
<evidence type="ECO:0000313" key="3">
    <source>
        <dbReference type="Proteomes" id="UP001152651"/>
    </source>
</evidence>
<dbReference type="Gene3D" id="3.40.30.10">
    <property type="entry name" value="Glutaredoxin"/>
    <property type="match status" value="1"/>
</dbReference>
<protein>
    <submittedName>
        <fullName evidence="2">Thiol-disulfide isomerase-like thioredoxin</fullName>
    </submittedName>
</protein>
<dbReference type="InterPro" id="IPR050553">
    <property type="entry name" value="Thioredoxin_ResA/DsbE_sf"/>
</dbReference>
<dbReference type="Pfam" id="PF00578">
    <property type="entry name" value="AhpC-TSA"/>
    <property type="match status" value="1"/>
</dbReference>
<dbReference type="InterPro" id="IPR036249">
    <property type="entry name" value="Thioredoxin-like_sf"/>
</dbReference>
<dbReference type="EMBL" id="CALSBS010000054">
    <property type="protein sequence ID" value="CAH6664305.1"/>
    <property type="molecule type" value="Genomic_DNA"/>
</dbReference>
<sequence>MRSKLRRWLKDLVVLLLLAMALMWGMDQLRKPELPENVSGIALQTLDGETHSLVDLSQKKPLLLYVWATWCGVCRYTTPAVAQLSQEGQNVLSVALRSGDDNQLAQWMAKKHLTLPVVNDPRGELSARWQVSVTPTLVVISQGRVVSMTTGWTSYWGMRARLWWSGL</sequence>
<evidence type="ECO:0000313" key="2">
    <source>
        <dbReference type="EMBL" id="CAH6664305.1"/>
    </source>
</evidence>
<accession>A0ABN8TKI3</accession>
<dbReference type="CDD" id="cd03011">
    <property type="entry name" value="TlpA_like_ScsD_MtbDsbE"/>
    <property type="match status" value="1"/>
</dbReference>
<proteinExistence type="predicted"/>
<dbReference type="PROSITE" id="PS51352">
    <property type="entry name" value="THIOREDOXIN_2"/>
    <property type="match status" value="1"/>
</dbReference>
<dbReference type="PANTHER" id="PTHR42852">
    <property type="entry name" value="THIOL:DISULFIDE INTERCHANGE PROTEIN DSBE"/>
    <property type="match status" value="1"/>
</dbReference>
<name>A0ABN8TKI3_9ENTR</name>
<evidence type="ECO:0000259" key="1">
    <source>
        <dbReference type="PROSITE" id="PS51352"/>
    </source>
</evidence>
<dbReference type="Proteomes" id="UP001152651">
    <property type="component" value="Unassembled WGS sequence"/>
</dbReference>
<comment type="caution">
    <text evidence="2">The sequence shown here is derived from an EMBL/GenBank/DDBJ whole genome shotgun (WGS) entry which is preliminary data.</text>
</comment>
<organism evidence="2 3">
    <name type="scientific">Pseudocitrobacter vendiensis</name>
    <dbReference type="NCBI Taxonomy" id="2488306"/>
    <lineage>
        <taxon>Bacteria</taxon>
        <taxon>Pseudomonadati</taxon>
        <taxon>Pseudomonadota</taxon>
        <taxon>Gammaproteobacteria</taxon>
        <taxon>Enterobacterales</taxon>
        <taxon>Enterobacteriaceae</taxon>
        <taxon>Pseudocitrobacter</taxon>
    </lineage>
</organism>
<dbReference type="SUPFAM" id="SSF52833">
    <property type="entry name" value="Thioredoxin-like"/>
    <property type="match status" value="1"/>
</dbReference>
<reference evidence="2" key="1">
    <citation type="submission" date="2022-05" db="EMBL/GenBank/DDBJ databases">
        <authorList>
            <person name="Blom J."/>
        </authorList>
    </citation>
    <scope>NUCLEOTIDE SEQUENCE</scope>
    <source>
        <strain evidence="2">Type strain: CPO20170097</strain>
    </source>
</reference>
<keyword evidence="3" id="KW-1185">Reference proteome</keyword>
<dbReference type="InterPro" id="IPR000866">
    <property type="entry name" value="AhpC/TSA"/>
</dbReference>